<dbReference type="AlphaFoldDB" id="A0A7D7LT89"/>
<evidence type="ECO:0000256" key="1">
    <source>
        <dbReference type="ARBA" id="ARBA00023015"/>
    </source>
</evidence>
<dbReference type="KEGG" id="gji:H1R19_13865"/>
<dbReference type="InterPro" id="IPR011990">
    <property type="entry name" value="TPR-like_helical_dom_sf"/>
</dbReference>
<dbReference type="InterPro" id="IPR036388">
    <property type="entry name" value="WH-like_DNA-bd_sf"/>
</dbReference>
<protein>
    <recommendedName>
        <fullName evidence="3">Bacterial transcriptional activator domain-containing protein</fullName>
    </recommendedName>
</protein>
<accession>A0A7D7LT89</accession>
<evidence type="ECO:0000259" key="3">
    <source>
        <dbReference type="SMART" id="SM01043"/>
    </source>
</evidence>
<dbReference type="CDD" id="cd15831">
    <property type="entry name" value="BTAD"/>
    <property type="match status" value="1"/>
</dbReference>
<feature type="domain" description="Bacterial transcriptional activator" evidence="3">
    <location>
        <begin position="103"/>
        <end position="247"/>
    </location>
</feature>
<organism evidence="4 5">
    <name type="scientific">Gordonia jinghuaiqii</name>
    <dbReference type="NCBI Taxonomy" id="2758710"/>
    <lineage>
        <taxon>Bacteria</taxon>
        <taxon>Bacillati</taxon>
        <taxon>Actinomycetota</taxon>
        <taxon>Actinomycetes</taxon>
        <taxon>Mycobacteriales</taxon>
        <taxon>Gordoniaceae</taxon>
        <taxon>Gordonia</taxon>
    </lineage>
</organism>
<dbReference type="Proteomes" id="UP000515663">
    <property type="component" value="Chromosome"/>
</dbReference>
<keyword evidence="1" id="KW-0805">Transcription regulation</keyword>
<dbReference type="GO" id="GO:0006355">
    <property type="term" value="P:regulation of DNA-templated transcription"/>
    <property type="evidence" value="ECO:0007669"/>
    <property type="project" value="InterPro"/>
</dbReference>
<reference evidence="5" key="1">
    <citation type="submission" date="2020-07" db="EMBL/GenBank/DDBJ databases">
        <title>novel species isolated from the respiratory tract of Marmot.</title>
        <authorList>
            <person name="Zhang G."/>
        </authorList>
    </citation>
    <scope>NUCLEOTIDE SEQUENCE [LARGE SCALE GENOMIC DNA]</scope>
    <source>
        <strain evidence="5">686</strain>
    </source>
</reference>
<evidence type="ECO:0000256" key="2">
    <source>
        <dbReference type="ARBA" id="ARBA00023163"/>
    </source>
</evidence>
<dbReference type="Pfam" id="PF03704">
    <property type="entry name" value="BTAD"/>
    <property type="match status" value="1"/>
</dbReference>
<dbReference type="Gene3D" id="1.25.40.10">
    <property type="entry name" value="Tetratricopeptide repeat domain"/>
    <property type="match status" value="1"/>
</dbReference>
<dbReference type="GO" id="GO:0003677">
    <property type="term" value="F:DNA binding"/>
    <property type="evidence" value="ECO:0007669"/>
    <property type="project" value="InterPro"/>
</dbReference>
<proteinExistence type="predicted"/>
<dbReference type="PANTHER" id="PTHR35807:SF1">
    <property type="entry name" value="TRANSCRIPTIONAL REGULATOR REDD"/>
    <property type="match status" value="1"/>
</dbReference>
<dbReference type="SUPFAM" id="SSF46894">
    <property type="entry name" value="C-terminal effector domain of the bipartite response regulators"/>
    <property type="match status" value="1"/>
</dbReference>
<dbReference type="SUPFAM" id="SSF48452">
    <property type="entry name" value="TPR-like"/>
    <property type="match status" value="1"/>
</dbReference>
<dbReference type="Gene3D" id="1.10.10.10">
    <property type="entry name" value="Winged helix-like DNA-binding domain superfamily/Winged helix DNA-binding domain"/>
    <property type="match status" value="1"/>
</dbReference>
<dbReference type="InterPro" id="IPR051677">
    <property type="entry name" value="AfsR-DnrI-RedD_regulator"/>
</dbReference>
<sequence length="257" mass="28266">MVCLTLLGPVDIPGKAGVPRPQFGTPRLRCLLAALALRANAVADVDWLAEILWADTPPANPESGVHNLVFRLRSTVARRQADDRLRIVTTAPGYTLLVDRAEIDSLLFTDTVGRAAGIVSSEPQLSVGMLDDAEKLWRGTPFGEFSDSVWARAEVQALLERRVRGAETAADALVALGRPADAYEKLIPFVEEHPYREGLHLRVMTALWRMDRAADALDAYQRLRRRLATDIGTDPARSVSDLHTRILAGETAGRSRR</sequence>
<keyword evidence="5" id="KW-1185">Reference proteome</keyword>
<keyword evidence="2" id="KW-0804">Transcription</keyword>
<dbReference type="InterPro" id="IPR005158">
    <property type="entry name" value="BTAD"/>
</dbReference>
<dbReference type="SMART" id="SM01043">
    <property type="entry name" value="BTAD"/>
    <property type="match status" value="1"/>
</dbReference>
<evidence type="ECO:0000313" key="4">
    <source>
        <dbReference type="EMBL" id="QMT00035.1"/>
    </source>
</evidence>
<dbReference type="RefSeq" id="WP_188327956.1">
    <property type="nucleotide sequence ID" value="NZ_CP059491.1"/>
</dbReference>
<dbReference type="PANTHER" id="PTHR35807">
    <property type="entry name" value="TRANSCRIPTIONAL REGULATOR REDD-RELATED"/>
    <property type="match status" value="1"/>
</dbReference>
<evidence type="ECO:0000313" key="5">
    <source>
        <dbReference type="Proteomes" id="UP000515663"/>
    </source>
</evidence>
<name>A0A7D7LT89_9ACTN</name>
<dbReference type="EMBL" id="CP059491">
    <property type="protein sequence ID" value="QMT00035.1"/>
    <property type="molecule type" value="Genomic_DNA"/>
</dbReference>
<dbReference type="InterPro" id="IPR016032">
    <property type="entry name" value="Sig_transdc_resp-reg_C-effctor"/>
</dbReference>
<gene>
    <name evidence="4" type="ORF">H1R19_13865</name>
</gene>